<dbReference type="AlphaFoldDB" id="A0A135HRP0"/>
<feature type="domain" description="Polysaccharide pyruvyl transferase" evidence="2">
    <location>
        <begin position="12"/>
        <end position="357"/>
    </location>
</feature>
<protein>
    <submittedName>
        <fullName evidence="3">Colanic acid biosynthesis glycosyl transferase</fullName>
    </submittedName>
</protein>
<dbReference type="InterPro" id="IPR007345">
    <property type="entry name" value="Polysacch_pyruvyl_Trfase"/>
</dbReference>
<comment type="caution">
    <text evidence="3">The sequence shown here is derived from an EMBL/GenBank/DDBJ whole genome shotgun (WGS) entry which is preliminary data.</text>
</comment>
<dbReference type="OrthoDB" id="1814359at2"/>
<dbReference type="STRING" id="1494590.ATN84_18115"/>
<dbReference type="Proteomes" id="UP000070107">
    <property type="component" value="Unassembled WGS sequence"/>
</dbReference>
<dbReference type="GO" id="GO:0016740">
    <property type="term" value="F:transferase activity"/>
    <property type="evidence" value="ECO:0007669"/>
    <property type="project" value="UniProtKB-KW"/>
</dbReference>
<feature type="compositionally biased region" description="Basic and acidic residues" evidence="1">
    <location>
        <begin position="431"/>
        <end position="441"/>
    </location>
</feature>
<dbReference type="PANTHER" id="PTHR36836">
    <property type="entry name" value="COLANIC ACID BIOSYNTHESIS PROTEIN WCAK"/>
    <property type="match status" value="1"/>
</dbReference>
<feature type="compositionally biased region" description="Basic and acidic residues" evidence="1">
    <location>
        <begin position="449"/>
        <end position="459"/>
    </location>
</feature>
<gene>
    <name evidence="3" type="ORF">ATN84_18115</name>
</gene>
<feature type="region of interest" description="Disordered" evidence="1">
    <location>
        <begin position="425"/>
        <end position="459"/>
    </location>
</feature>
<keyword evidence="3" id="KW-0808">Transferase</keyword>
<dbReference type="PANTHER" id="PTHR36836:SF1">
    <property type="entry name" value="COLANIC ACID BIOSYNTHESIS PROTEIN WCAK"/>
    <property type="match status" value="1"/>
</dbReference>
<reference evidence="3 4" key="1">
    <citation type="submission" date="2015-11" db="EMBL/GenBank/DDBJ databases">
        <title>Draft genome sequence of Paramesorhizobium deserti A-3-E, a strain highly resistant to diverse beta-lactam antibiotics.</title>
        <authorList>
            <person name="Lv R."/>
            <person name="Yang X."/>
            <person name="Fang N."/>
            <person name="Guo J."/>
            <person name="Luo X."/>
            <person name="Peng F."/>
            <person name="Yang R."/>
            <person name="Cui Y."/>
            <person name="Fang C."/>
            <person name="Song Y."/>
        </authorList>
    </citation>
    <scope>NUCLEOTIDE SEQUENCE [LARGE SCALE GENOMIC DNA]</scope>
    <source>
        <strain evidence="3 4">A-3-E</strain>
    </source>
</reference>
<sequence>MKIVIENTVCLNTGDAAILLAIRHILKSTWGEDLHFLVFDSQPAVAARLYPRKDYPDIEFHKLLSESIFKYRYDDNVLKNALKPAYNRVALQALQSYGKSRPVGEALFGAEDRRGLAIYRDADLVITTGGTYLVETYNLERRINQFRIDAAFGKDPVFFTQSLGPFNKSSNREALKPVLDRSPLILLRDARSLEHIRDLVDDPEKCHVVADAVFALADTDRIKGILASRKPSAKTGRVAISVRHWNYVKDGEGGMERYIGSIREIATALVRDHGKEVTFVSTCQGVPEYAHDDSKTARAIVEGLPPEIAKHVDVDASFHTPEQLMALVKGFDFVVATRMHMMIMSLCVGTPVLPIAYEFKTRELAKRIGVSDLLLDIDTVTEDEASQKLDAFAGNLEHYRRASLEAVLQEYASAMSATELLRPLLPQRSAKSRDLGKDSQKRPARLRKEKSEGEGERVV</sequence>
<organism evidence="3 4">
    <name type="scientific">Paramesorhizobium deserti</name>
    <dbReference type="NCBI Taxonomy" id="1494590"/>
    <lineage>
        <taxon>Bacteria</taxon>
        <taxon>Pseudomonadati</taxon>
        <taxon>Pseudomonadota</taxon>
        <taxon>Alphaproteobacteria</taxon>
        <taxon>Hyphomicrobiales</taxon>
        <taxon>Phyllobacteriaceae</taxon>
        <taxon>Paramesorhizobium</taxon>
    </lineage>
</organism>
<accession>A0A135HRP0</accession>
<proteinExistence type="predicted"/>
<dbReference type="RefSeq" id="WP_068884193.1">
    <property type="nucleotide sequence ID" value="NZ_LNTU01000037.1"/>
</dbReference>
<dbReference type="Pfam" id="PF04230">
    <property type="entry name" value="PS_pyruv_trans"/>
    <property type="match status" value="1"/>
</dbReference>
<keyword evidence="4" id="KW-1185">Reference proteome</keyword>
<evidence type="ECO:0000313" key="3">
    <source>
        <dbReference type="EMBL" id="KXF75871.1"/>
    </source>
</evidence>
<evidence type="ECO:0000313" key="4">
    <source>
        <dbReference type="Proteomes" id="UP000070107"/>
    </source>
</evidence>
<name>A0A135HRP0_9HYPH</name>
<evidence type="ECO:0000259" key="2">
    <source>
        <dbReference type="Pfam" id="PF04230"/>
    </source>
</evidence>
<dbReference type="EMBL" id="LNTU01000037">
    <property type="protein sequence ID" value="KXF75871.1"/>
    <property type="molecule type" value="Genomic_DNA"/>
</dbReference>
<evidence type="ECO:0000256" key="1">
    <source>
        <dbReference type="SAM" id="MobiDB-lite"/>
    </source>
</evidence>